<dbReference type="AlphaFoldDB" id="A0A8H3EXP1"/>
<sequence>MSSKPSASLEGADNSANHQYLEEPLASRVRADLKKYYFSRQEAFFGADLKYAWNGGNFTVAIDTLTPEITYDWTLANMCNKPTVFYWALSAQDPENASCTRMVFADVYKAWFRCHDKLPDISFGRFFAFAVRIASTGPQTIPELLQAHAHMCDRAFLRMQSIMSGEVSSVICQGKNWRRYKLLPLCRAIVVLYDEFIDPPERESDGTLSLDKDVERRTAILILTGRNSGLSSPIDFDPIRSSSLPIARDDVDAIDASSVIRVSLKTAVQFITELQQREEAASSSPKPVDTDNLDQPRKRIHWDDVDNADEYAEAILDRPHETESKQFVLNYVLERIEMEKRGEVVFRHGVMGTHWPGKWV</sequence>
<proteinExistence type="predicted"/>
<protein>
    <submittedName>
        <fullName evidence="2">Uncharacterized protein</fullName>
    </submittedName>
</protein>
<evidence type="ECO:0000313" key="2">
    <source>
        <dbReference type="EMBL" id="CAF9914464.1"/>
    </source>
</evidence>
<keyword evidence="3" id="KW-1185">Reference proteome</keyword>
<accession>A0A8H3EXP1</accession>
<evidence type="ECO:0000256" key="1">
    <source>
        <dbReference type="SAM" id="MobiDB-lite"/>
    </source>
</evidence>
<name>A0A8H3EXP1_9LECA</name>
<dbReference type="EMBL" id="CAJPDS010000014">
    <property type="protein sequence ID" value="CAF9914464.1"/>
    <property type="molecule type" value="Genomic_DNA"/>
</dbReference>
<reference evidence="2" key="1">
    <citation type="submission" date="2021-03" db="EMBL/GenBank/DDBJ databases">
        <authorList>
            <person name="Tagirdzhanova G."/>
        </authorList>
    </citation>
    <scope>NUCLEOTIDE SEQUENCE</scope>
</reference>
<evidence type="ECO:0000313" key="3">
    <source>
        <dbReference type="Proteomes" id="UP000664521"/>
    </source>
</evidence>
<organism evidence="2 3">
    <name type="scientific">Heterodermia speciosa</name>
    <dbReference type="NCBI Taxonomy" id="116794"/>
    <lineage>
        <taxon>Eukaryota</taxon>
        <taxon>Fungi</taxon>
        <taxon>Dikarya</taxon>
        <taxon>Ascomycota</taxon>
        <taxon>Pezizomycotina</taxon>
        <taxon>Lecanoromycetes</taxon>
        <taxon>OSLEUM clade</taxon>
        <taxon>Lecanoromycetidae</taxon>
        <taxon>Caliciales</taxon>
        <taxon>Physciaceae</taxon>
        <taxon>Heterodermia</taxon>
    </lineage>
</organism>
<comment type="caution">
    <text evidence="2">The sequence shown here is derived from an EMBL/GenBank/DDBJ whole genome shotgun (WGS) entry which is preliminary data.</text>
</comment>
<gene>
    <name evidence="2" type="ORF">HETSPECPRED_001987</name>
</gene>
<dbReference type="Proteomes" id="UP000664521">
    <property type="component" value="Unassembled WGS sequence"/>
</dbReference>
<dbReference type="OrthoDB" id="5235440at2759"/>
<feature type="region of interest" description="Disordered" evidence="1">
    <location>
        <begin position="276"/>
        <end position="300"/>
    </location>
</feature>